<evidence type="ECO:0008006" key="3">
    <source>
        <dbReference type="Google" id="ProtNLM"/>
    </source>
</evidence>
<organism evidence="1 2">
    <name type="scientific">Streptomyces cacaoi</name>
    <dbReference type="NCBI Taxonomy" id="1898"/>
    <lineage>
        <taxon>Bacteria</taxon>
        <taxon>Bacillati</taxon>
        <taxon>Actinomycetota</taxon>
        <taxon>Actinomycetes</taxon>
        <taxon>Kitasatosporales</taxon>
        <taxon>Streptomycetaceae</taxon>
        <taxon>Streptomyces</taxon>
    </lineage>
</organism>
<comment type="caution">
    <text evidence="1">The sequence shown here is derived from an EMBL/GenBank/DDBJ whole genome shotgun (WGS) entry which is preliminary data.</text>
</comment>
<sequence>MRHVSGDSNAVLPWQVVRQDANGNRYRVGSYATRAEALHLAERLGGRGAGATGADDGAGAAPGDDYLVEHLEHLESAYGGESGHGR</sequence>
<dbReference type="EMBL" id="BJMM01000027">
    <property type="protein sequence ID" value="GEB52089.1"/>
    <property type="molecule type" value="Genomic_DNA"/>
</dbReference>
<reference evidence="1 2" key="1">
    <citation type="submission" date="2019-06" db="EMBL/GenBank/DDBJ databases">
        <title>Whole genome shotgun sequence of Streptomyces cacaoi subsp. cacaoi NBRC 12748.</title>
        <authorList>
            <person name="Hosoyama A."/>
            <person name="Uohara A."/>
            <person name="Ohji S."/>
            <person name="Ichikawa N."/>
        </authorList>
    </citation>
    <scope>NUCLEOTIDE SEQUENCE [LARGE SCALE GENOMIC DNA]</scope>
    <source>
        <strain evidence="1 2">NBRC 12748</strain>
    </source>
</reference>
<protein>
    <recommendedName>
        <fullName evidence="3">SPOR domain-containing protein</fullName>
    </recommendedName>
</protein>
<name>A0A4Y3R409_STRCI</name>
<proteinExistence type="predicted"/>
<evidence type="ECO:0000313" key="2">
    <source>
        <dbReference type="Proteomes" id="UP000319210"/>
    </source>
</evidence>
<dbReference type="RefSeq" id="WP_078875082.1">
    <property type="nucleotide sequence ID" value="NZ_BJMM01000027.1"/>
</dbReference>
<dbReference type="Proteomes" id="UP000319210">
    <property type="component" value="Unassembled WGS sequence"/>
</dbReference>
<dbReference type="AlphaFoldDB" id="A0A4Y3R409"/>
<gene>
    <name evidence="1" type="ORF">SCA03_46400</name>
</gene>
<evidence type="ECO:0000313" key="1">
    <source>
        <dbReference type="EMBL" id="GEB52089.1"/>
    </source>
</evidence>
<keyword evidence="2" id="KW-1185">Reference proteome</keyword>
<accession>A0A4Y3R409</accession>